<dbReference type="Proteomes" id="UP000192721">
    <property type="component" value="Unassembled WGS sequence"/>
</dbReference>
<proteinExistence type="predicted"/>
<dbReference type="AlphaFoldDB" id="A0A1W0D5T4"/>
<gene>
    <name evidence="1" type="ORF">B0T45_06080</name>
</gene>
<dbReference type="RefSeq" id="WP_081554932.1">
    <property type="nucleotide sequence ID" value="NZ_MUKV01000005.1"/>
</dbReference>
<sequence length="111" mass="12270">MPPDEILERAAAAFDHLGRSKTLTLGQAARIVASFRGVEPLSGDLFPADSRQLELATWMLMLIGETDRLLERYRGLGLPGQLKMAEVPLLQAAIKERYKTVLGGRPARELK</sequence>
<accession>A0A1W0D5T4</accession>
<name>A0A1W0D5T4_9NEIS</name>
<evidence type="ECO:0000313" key="1">
    <source>
        <dbReference type="EMBL" id="OQS42354.1"/>
    </source>
</evidence>
<reference evidence="1 2" key="1">
    <citation type="submission" date="2017-02" db="EMBL/GenBank/DDBJ databases">
        <title>Chromobacterium haemolyticum H5244.</title>
        <authorList>
            <person name="Gulvik C.A."/>
        </authorList>
    </citation>
    <scope>NUCLEOTIDE SEQUENCE [LARGE SCALE GENOMIC DNA]</scope>
    <source>
        <strain evidence="1 2">H5244</strain>
    </source>
</reference>
<dbReference type="EMBL" id="MUKV01000005">
    <property type="protein sequence ID" value="OQS42354.1"/>
    <property type="molecule type" value="Genomic_DNA"/>
</dbReference>
<evidence type="ECO:0000313" key="2">
    <source>
        <dbReference type="Proteomes" id="UP000192721"/>
    </source>
</evidence>
<comment type="caution">
    <text evidence="1">The sequence shown here is derived from an EMBL/GenBank/DDBJ whole genome shotgun (WGS) entry which is preliminary data.</text>
</comment>
<protein>
    <submittedName>
        <fullName evidence="1">Uncharacterized protein</fullName>
    </submittedName>
</protein>
<organism evidence="1 2">
    <name type="scientific">Chromobacterium haemolyticum</name>
    <dbReference type="NCBI Taxonomy" id="394935"/>
    <lineage>
        <taxon>Bacteria</taxon>
        <taxon>Pseudomonadati</taxon>
        <taxon>Pseudomonadota</taxon>
        <taxon>Betaproteobacteria</taxon>
        <taxon>Neisseriales</taxon>
        <taxon>Chromobacteriaceae</taxon>
        <taxon>Chromobacterium</taxon>
    </lineage>
</organism>